<comment type="caution">
    <text evidence="1">The sequence shown here is derived from an EMBL/GenBank/DDBJ whole genome shotgun (WGS) entry which is preliminary data.</text>
</comment>
<accession>A0A8J4Q5R5</accession>
<dbReference type="EMBL" id="JRKL02013051">
    <property type="protein sequence ID" value="KAF3943186.1"/>
    <property type="molecule type" value="Genomic_DNA"/>
</dbReference>
<evidence type="ECO:0000313" key="1">
    <source>
        <dbReference type="EMBL" id="KAF3943186.1"/>
    </source>
</evidence>
<evidence type="ECO:0000313" key="2">
    <source>
        <dbReference type="Proteomes" id="UP000737018"/>
    </source>
</evidence>
<keyword evidence="2" id="KW-1185">Reference proteome</keyword>
<feature type="non-terminal residue" evidence="1">
    <location>
        <position position="1"/>
    </location>
</feature>
<dbReference type="AlphaFoldDB" id="A0A8J4Q5R5"/>
<name>A0A8J4Q5R5_9ROSI</name>
<protein>
    <submittedName>
        <fullName evidence="1">Uncharacterized protein</fullName>
    </submittedName>
</protein>
<reference evidence="1" key="1">
    <citation type="submission" date="2020-03" db="EMBL/GenBank/DDBJ databases">
        <title>Castanea mollissima Vanexum genome sequencing.</title>
        <authorList>
            <person name="Staton M."/>
        </authorList>
    </citation>
    <scope>NUCLEOTIDE SEQUENCE</scope>
    <source>
        <tissue evidence="1">Leaf</tissue>
    </source>
</reference>
<proteinExistence type="predicted"/>
<dbReference type="Proteomes" id="UP000737018">
    <property type="component" value="Unassembled WGS sequence"/>
</dbReference>
<sequence length="49" mass="5828">ISRRHFKFLRIPYFRRISLPRVKRSLQEKAAVLISSFLKRIGEPKVCAD</sequence>
<organism evidence="1 2">
    <name type="scientific">Castanea mollissima</name>
    <name type="common">Chinese chestnut</name>
    <dbReference type="NCBI Taxonomy" id="60419"/>
    <lineage>
        <taxon>Eukaryota</taxon>
        <taxon>Viridiplantae</taxon>
        <taxon>Streptophyta</taxon>
        <taxon>Embryophyta</taxon>
        <taxon>Tracheophyta</taxon>
        <taxon>Spermatophyta</taxon>
        <taxon>Magnoliopsida</taxon>
        <taxon>eudicotyledons</taxon>
        <taxon>Gunneridae</taxon>
        <taxon>Pentapetalae</taxon>
        <taxon>rosids</taxon>
        <taxon>fabids</taxon>
        <taxon>Fagales</taxon>
        <taxon>Fagaceae</taxon>
        <taxon>Castanea</taxon>
    </lineage>
</organism>
<gene>
    <name evidence="1" type="ORF">CMV_030227</name>
</gene>